<evidence type="ECO:0000313" key="1">
    <source>
        <dbReference type="EMBL" id="MBD8064093.1"/>
    </source>
</evidence>
<proteinExistence type="predicted"/>
<keyword evidence="2" id="KW-1185">Reference proteome</keyword>
<dbReference type="EMBL" id="JACYFU010000001">
    <property type="protein sequence ID" value="MBD8064093.1"/>
    <property type="molecule type" value="Genomic_DNA"/>
</dbReference>
<sequence length="144" mass="15213">MKNLILAALVGGWATTVFGAELPMMLVDDLMVEEAWARVKPDGVEVYLVINNRNLTGVGPLGIEVPGATMTQVVRSDGGTFEPTLPPHAELYMQPGGVRVEATGISVGGKVPVSVSLGEARVTFNARILGAGEPPPDHHDYDHS</sequence>
<comment type="caution">
    <text evidence="1">The sequence shown here is derived from an EMBL/GenBank/DDBJ whole genome shotgun (WGS) entry which is preliminary data.</text>
</comment>
<evidence type="ECO:0000313" key="2">
    <source>
        <dbReference type="Proteomes" id="UP000654108"/>
    </source>
</evidence>
<dbReference type="InterPro" id="IPR036182">
    <property type="entry name" value="PCuAC_sf"/>
</dbReference>
<dbReference type="RefSeq" id="WP_191772212.1">
    <property type="nucleotide sequence ID" value="NZ_JACYFU010000001.1"/>
</dbReference>
<dbReference type="Proteomes" id="UP000654108">
    <property type="component" value="Unassembled WGS sequence"/>
</dbReference>
<dbReference type="SUPFAM" id="SSF110087">
    <property type="entry name" value="DR1885-like metal-binding protein"/>
    <property type="match status" value="1"/>
</dbReference>
<protein>
    <recommendedName>
        <fullName evidence="3">Copper chaperone PCu(A)C</fullName>
    </recommendedName>
</protein>
<name>A0A927FSE4_9HYPH</name>
<dbReference type="AlphaFoldDB" id="A0A927FSE4"/>
<reference evidence="1" key="1">
    <citation type="submission" date="2020-09" db="EMBL/GenBank/DDBJ databases">
        <title>Genome seq and assembly of Devosia sp.</title>
        <authorList>
            <person name="Chhetri G."/>
        </authorList>
    </citation>
    <scope>NUCLEOTIDE SEQUENCE</scope>
    <source>
        <strain evidence="1">PTR5</strain>
    </source>
</reference>
<gene>
    <name evidence="1" type="ORF">IC608_01205</name>
</gene>
<evidence type="ECO:0008006" key="3">
    <source>
        <dbReference type="Google" id="ProtNLM"/>
    </source>
</evidence>
<accession>A0A927FSE4</accession>
<organism evidence="1 2">
    <name type="scientific">Devosia oryzisoli</name>
    <dbReference type="NCBI Taxonomy" id="2774138"/>
    <lineage>
        <taxon>Bacteria</taxon>
        <taxon>Pseudomonadati</taxon>
        <taxon>Pseudomonadota</taxon>
        <taxon>Alphaproteobacteria</taxon>
        <taxon>Hyphomicrobiales</taxon>
        <taxon>Devosiaceae</taxon>
        <taxon>Devosia</taxon>
    </lineage>
</organism>